<evidence type="ECO:0000313" key="4">
    <source>
        <dbReference type="EMBL" id="QDZ41338.1"/>
    </source>
</evidence>
<dbReference type="Pfam" id="PF02894">
    <property type="entry name" value="GFO_IDH_MocA_C"/>
    <property type="match status" value="1"/>
</dbReference>
<accession>A0A5B8NQQ7</accession>
<protein>
    <submittedName>
        <fullName evidence="4">Gfo/Idh/MocA family oxidoreductase</fullName>
    </submittedName>
</protein>
<dbReference type="Gene3D" id="3.40.50.720">
    <property type="entry name" value="NAD(P)-binding Rossmann-like Domain"/>
    <property type="match status" value="1"/>
</dbReference>
<dbReference type="SUPFAM" id="SSF55347">
    <property type="entry name" value="Glyceraldehyde-3-phosphate dehydrogenase-like, C-terminal domain"/>
    <property type="match status" value="1"/>
</dbReference>
<evidence type="ECO:0000259" key="2">
    <source>
        <dbReference type="Pfam" id="PF01408"/>
    </source>
</evidence>
<gene>
    <name evidence="4" type="ORF">FRE64_16160</name>
</gene>
<dbReference type="EMBL" id="CP042326">
    <property type="protein sequence ID" value="QDZ41338.1"/>
    <property type="molecule type" value="Genomic_DNA"/>
</dbReference>
<evidence type="ECO:0000259" key="3">
    <source>
        <dbReference type="Pfam" id="PF02894"/>
    </source>
</evidence>
<dbReference type="KEGG" id="enn:FRE64_16160"/>
<feature type="domain" description="Gfo/Idh/MocA-like oxidoreductase C-terminal" evidence="3">
    <location>
        <begin position="138"/>
        <end position="319"/>
    </location>
</feature>
<dbReference type="InterPro" id="IPR000683">
    <property type="entry name" value="Gfo/Idh/MocA-like_OxRdtase_N"/>
</dbReference>
<dbReference type="Gene3D" id="3.30.360.10">
    <property type="entry name" value="Dihydrodipicolinate Reductase, domain 2"/>
    <property type="match status" value="1"/>
</dbReference>
<feature type="domain" description="Gfo/Idh/MocA-like oxidoreductase N-terminal" evidence="2">
    <location>
        <begin position="2"/>
        <end position="120"/>
    </location>
</feature>
<organism evidence="4 5">
    <name type="scientific">Euhalothece natronophila Z-M001</name>
    <dbReference type="NCBI Taxonomy" id="522448"/>
    <lineage>
        <taxon>Bacteria</taxon>
        <taxon>Bacillati</taxon>
        <taxon>Cyanobacteriota</taxon>
        <taxon>Cyanophyceae</taxon>
        <taxon>Oscillatoriophycideae</taxon>
        <taxon>Chroococcales</taxon>
        <taxon>Halothecacae</taxon>
        <taxon>Halothece cluster</taxon>
        <taxon>Euhalothece</taxon>
    </lineage>
</organism>
<dbReference type="InterPro" id="IPR051450">
    <property type="entry name" value="Gfo/Idh/MocA_Oxidoreductases"/>
</dbReference>
<dbReference type="GO" id="GO:0000166">
    <property type="term" value="F:nucleotide binding"/>
    <property type="evidence" value="ECO:0007669"/>
    <property type="project" value="InterPro"/>
</dbReference>
<dbReference type="SUPFAM" id="SSF51735">
    <property type="entry name" value="NAD(P)-binding Rossmann-fold domains"/>
    <property type="match status" value="1"/>
</dbReference>
<dbReference type="RefSeq" id="WP_146297172.1">
    <property type="nucleotide sequence ID" value="NZ_CP042326.1"/>
</dbReference>
<dbReference type="OrthoDB" id="455005at2"/>
<dbReference type="InterPro" id="IPR036291">
    <property type="entry name" value="NAD(P)-bd_dom_sf"/>
</dbReference>
<dbReference type="PANTHER" id="PTHR43377">
    <property type="entry name" value="BILIVERDIN REDUCTASE A"/>
    <property type="match status" value="1"/>
</dbReference>
<comment type="similarity">
    <text evidence="1">Belongs to the Gfo/Idh/MocA family.</text>
</comment>
<evidence type="ECO:0000256" key="1">
    <source>
        <dbReference type="ARBA" id="ARBA00010928"/>
    </source>
</evidence>
<name>A0A5B8NQQ7_9CHRO</name>
<proteinExistence type="inferred from homology"/>
<keyword evidence="5" id="KW-1185">Reference proteome</keyword>
<sequence>MIRIGIIGTGFAAKKRAEAFIEDDRAQVMAVCGHNSENLRAFCKDYSLQGVDSPQALIENPDIDLVVICNINAEHGSLAQAALEADKHVVVEYPLALSPEQAQHNIKLAKHKNKLLHVEHIELLGGLHNAIREWLPAIGESFYARYSTINPQNPAPDKWSYNKQLFGFPFSAALSRFHRFTDLFGSVNAVSCYTRYWERENRDQYRACLNNAQLRFQSGLVADVIYGKGEVFSQPNRLFEIHGDKGTLIFDGNDGKLVRGGEETPIEVGSRRGLFAKDTGYVLDYLTTGTPLYMNVESSYYATRVANAARIAADTGKIIALQ</sequence>
<dbReference type="InterPro" id="IPR004104">
    <property type="entry name" value="Gfo/Idh/MocA-like_OxRdtase_C"/>
</dbReference>
<reference evidence="4" key="1">
    <citation type="submission" date="2019-08" db="EMBL/GenBank/DDBJ databases">
        <title>Carotenoids and Carotenoid Binding Proteins in the Halophilic Cyanobacterium Euhalothece sp. ZM00.</title>
        <authorList>
            <person name="Cho S.M."/>
            <person name="Song J.Y."/>
            <person name="Park Y.-I."/>
        </authorList>
    </citation>
    <scope>NUCLEOTIDE SEQUENCE [LARGE SCALE GENOMIC DNA]</scope>
    <source>
        <strain evidence="4">Z-M001</strain>
    </source>
</reference>
<dbReference type="Pfam" id="PF01408">
    <property type="entry name" value="GFO_IDH_MocA"/>
    <property type="match status" value="1"/>
</dbReference>
<dbReference type="AlphaFoldDB" id="A0A5B8NQQ7"/>
<dbReference type="PANTHER" id="PTHR43377:SF10">
    <property type="entry name" value="BILIVERDIN REDUCTASE"/>
    <property type="match status" value="1"/>
</dbReference>
<evidence type="ECO:0000313" key="5">
    <source>
        <dbReference type="Proteomes" id="UP000318453"/>
    </source>
</evidence>
<dbReference type="Proteomes" id="UP000318453">
    <property type="component" value="Chromosome"/>
</dbReference>